<evidence type="ECO:0000259" key="9">
    <source>
        <dbReference type="PROSITE" id="PS51194"/>
    </source>
</evidence>
<dbReference type="SUPFAM" id="SSF57903">
    <property type="entry name" value="FYVE/PHD zinc finger"/>
    <property type="match status" value="1"/>
</dbReference>
<dbReference type="SMART" id="SM00490">
    <property type="entry name" value="HELICc"/>
    <property type="match status" value="1"/>
</dbReference>
<dbReference type="InterPro" id="IPR013083">
    <property type="entry name" value="Znf_RING/FYVE/PHD"/>
</dbReference>
<dbReference type="InterPro" id="IPR014001">
    <property type="entry name" value="Helicase_ATP-bd"/>
</dbReference>
<dbReference type="InterPro" id="IPR048686">
    <property type="entry name" value="SHPRH_helical_1st"/>
</dbReference>
<dbReference type="AlphaFoldDB" id="A0A5E4MKX4"/>
<dbReference type="Pfam" id="PF00097">
    <property type="entry name" value="zf-C3HC4"/>
    <property type="match status" value="1"/>
</dbReference>
<dbReference type="Gene3D" id="3.40.50.300">
    <property type="entry name" value="P-loop containing nucleotide triphosphate hydrolases"/>
    <property type="match status" value="1"/>
</dbReference>
<keyword evidence="3" id="KW-0378">Hydrolase</keyword>
<feature type="domain" description="Helicase ATP-binding" evidence="8">
    <location>
        <begin position="211"/>
        <end position="377"/>
    </location>
</feature>
<dbReference type="GO" id="GO:0006974">
    <property type="term" value="P:DNA damage response"/>
    <property type="evidence" value="ECO:0007669"/>
    <property type="project" value="TreeGrafter"/>
</dbReference>
<dbReference type="Pfam" id="PF21324">
    <property type="entry name" value="SHPRH_helical-2nd"/>
    <property type="match status" value="1"/>
</dbReference>
<evidence type="ECO:0000256" key="1">
    <source>
        <dbReference type="ARBA" id="ARBA00022723"/>
    </source>
</evidence>
<dbReference type="CDD" id="cd18793">
    <property type="entry name" value="SF2_C_SNF"/>
    <property type="match status" value="1"/>
</dbReference>
<dbReference type="SMART" id="SM00184">
    <property type="entry name" value="RING"/>
    <property type="match status" value="1"/>
</dbReference>
<dbReference type="InterPro" id="IPR027417">
    <property type="entry name" value="P-loop_NTPase"/>
</dbReference>
<dbReference type="InterPro" id="IPR048695">
    <property type="entry name" value="SHPRH_helical_2nd"/>
</dbReference>
<dbReference type="InterPro" id="IPR017907">
    <property type="entry name" value="Znf_RING_CS"/>
</dbReference>
<dbReference type="PROSITE" id="PS00518">
    <property type="entry name" value="ZF_RING_1"/>
    <property type="match status" value="1"/>
</dbReference>
<feature type="domain" description="RING-type" evidence="7">
    <location>
        <begin position="946"/>
        <end position="989"/>
    </location>
</feature>
<evidence type="ECO:0000256" key="5">
    <source>
        <dbReference type="PROSITE-ProRule" id="PRU00175"/>
    </source>
</evidence>
<dbReference type="PANTHER" id="PTHR45865:SF1">
    <property type="entry name" value="E3 UBIQUITIN-PROTEIN LIGASE SHPRH"/>
    <property type="match status" value="1"/>
</dbReference>
<dbReference type="GO" id="GO:0000209">
    <property type="term" value="P:protein polyubiquitination"/>
    <property type="evidence" value="ECO:0007669"/>
    <property type="project" value="TreeGrafter"/>
</dbReference>
<evidence type="ECO:0000313" key="11">
    <source>
        <dbReference type="Proteomes" id="UP000325440"/>
    </source>
</evidence>
<dbReference type="InterPro" id="IPR000330">
    <property type="entry name" value="SNF2_N"/>
</dbReference>
<keyword evidence="10" id="KW-0347">Helicase</keyword>
<dbReference type="GO" id="GO:0061630">
    <property type="term" value="F:ubiquitin protein ligase activity"/>
    <property type="evidence" value="ECO:0007669"/>
    <property type="project" value="TreeGrafter"/>
</dbReference>
<dbReference type="Pfam" id="PF21325">
    <property type="entry name" value="SHPRH_helical-1st"/>
    <property type="match status" value="1"/>
</dbReference>
<dbReference type="InterPro" id="IPR018957">
    <property type="entry name" value="Znf_C3HC4_RING-type"/>
</dbReference>
<dbReference type="GO" id="GO:0016787">
    <property type="term" value="F:hydrolase activity"/>
    <property type="evidence" value="ECO:0007669"/>
    <property type="project" value="UniProtKB-KW"/>
</dbReference>
<keyword evidence="4" id="KW-0862">Zinc</keyword>
<dbReference type="PROSITE" id="PS50089">
    <property type="entry name" value="ZF_RING_2"/>
    <property type="match status" value="1"/>
</dbReference>
<dbReference type="PANTHER" id="PTHR45865">
    <property type="entry name" value="E3 UBIQUITIN-PROTEIN LIGASE SHPRH FAMILY MEMBER"/>
    <property type="match status" value="1"/>
</dbReference>
<dbReference type="Proteomes" id="UP000325440">
    <property type="component" value="Unassembled WGS sequence"/>
</dbReference>
<keyword evidence="10" id="KW-0547">Nucleotide-binding</keyword>
<evidence type="ECO:0000256" key="4">
    <source>
        <dbReference type="ARBA" id="ARBA00022833"/>
    </source>
</evidence>
<dbReference type="GO" id="GO:0004386">
    <property type="term" value="F:helicase activity"/>
    <property type="evidence" value="ECO:0007669"/>
    <property type="project" value="UniProtKB-KW"/>
</dbReference>
<keyword evidence="2 5" id="KW-0863">Zinc-finger</keyword>
<evidence type="ECO:0000313" key="10">
    <source>
        <dbReference type="EMBL" id="VVC30496.1"/>
    </source>
</evidence>
<dbReference type="SUPFAM" id="SSF57850">
    <property type="entry name" value="RING/U-box"/>
    <property type="match status" value="1"/>
</dbReference>
<feature type="region of interest" description="Disordered" evidence="6">
    <location>
        <begin position="772"/>
        <end position="791"/>
    </location>
</feature>
<dbReference type="OrthoDB" id="423559at2759"/>
<name>A0A5E4MKX4_9HEMI</name>
<evidence type="ECO:0000256" key="6">
    <source>
        <dbReference type="SAM" id="MobiDB-lite"/>
    </source>
</evidence>
<keyword evidence="11" id="KW-1185">Reference proteome</keyword>
<reference evidence="10 11" key="1">
    <citation type="submission" date="2019-08" db="EMBL/GenBank/DDBJ databases">
        <authorList>
            <person name="Alioto T."/>
            <person name="Alioto T."/>
            <person name="Gomez Garrido J."/>
        </authorList>
    </citation>
    <scope>NUCLEOTIDE SEQUENCE [LARGE SCALE GENOMIC DNA]</scope>
</reference>
<gene>
    <name evidence="10" type="ORF">CINCED_3A019573</name>
</gene>
<dbReference type="Pfam" id="PF00176">
    <property type="entry name" value="SNF2-rel_dom"/>
    <property type="match status" value="1"/>
</dbReference>
<dbReference type="PROSITE" id="PS51194">
    <property type="entry name" value="HELICASE_CTER"/>
    <property type="match status" value="1"/>
</dbReference>
<organism evidence="10 11">
    <name type="scientific">Cinara cedri</name>
    <dbReference type="NCBI Taxonomy" id="506608"/>
    <lineage>
        <taxon>Eukaryota</taxon>
        <taxon>Metazoa</taxon>
        <taxon>Ecdysozoa</taxon>
        <taxon>Arthropoda</taxon>
        <taxon>Hexapoda</taxon>
        <taxon>Insecta</taxon>
        <taxon>Pterygota</taxon>
        <taxon>Neoptera</taxon>
        <taxon>Paraneoptera</taxon>
        <taxon>Hemiptera</taxon>
        <taxon>Sternorrhyncha</taxon>
        <taxon>Aphidomorpha</taxon>
        <taxon>Aphidoidea</taxon>
        <taxon>Aphididae</taxon>
        <taxon>Lachninae</taxon>
        <taxon>Cinara</taxon>
    </lineage>
</organism>
<dbReference type="EMBL" id="CABPRJ010000520">
    <property type="protein sequence ID" value="VVC30496.1"/>
    <property type="molecule type" value="Genomic_DNA"/>
</dbReference>
<dbReference type="GO" id="GO:0005524">
    <property type="term" value="F:ATP binding"/>
    <property type="evidence" value="ECO:0007669"/>
    <property type="project" value="InterPro"/>
</dbReference>
<keyword evidence="10" id="KW-0067">ATP-binding</keyword>
<evidence type="ECO:0000259" key="8">
    <source>
        <dbReference type="PROSITE" id="PS51192"/>
    </source>
</evidence>
<dbReference type="InterPro" id="IPR049730">
    <property type="entry name" value="SNF2/RAD54-like_C"/>
</dbReference>
<dbReference type="InterPro" id="IPR052583">
    <property type="entry name" value="ATP-helicase/E3_Ub-Ligase"/>
</dbReference>
<keyword evidence="1" id="KW-0479">Metal-binding</keyword>
<dbReference type="PROSITE" id="PS51192">
    <property type="entry name" value="HELICASE_ATP_BIND_1"/>
    <property type="match status" value="1"/>
</dbReference>
<protein>
    <submittedName>
        <fullName evidence="10">Zinc finger, RING-type,Zinc finger, RING/FYVE/PHD-type,Helicase, C-terminal,Zinc finger</fullName>
    </submittedName>
</protein>
<dbReference type="InterPro" id="IPR001650">
    <property type="entry name" value="Helicase_C-like"/>
</dbReference>
<feature type="region of interest" description="Disordered" evidence="6">
    <location>
        <begin position="870"/>
        <end position="891"/>
    </location>
</feature>
<dbReference type="Pfam" id="PF00271">
    <property type="entry name" value="Helicase_C"/>
    <property type="match status" value="1"/>
</dbReference>
<dbReference type="GO" id="GO:0008270">
    <property type="term" value="F:zinc ion binding"/>
    <property type="evidence" value="ECO:0007669"/>
    <property type="project" value="UniProtKB-KW"/>
</dbReference>
<proteinExistence type="predicted"/>
<evidence type="ECO:0000256" key="3">
    <source>
        <dbReference type="ARBA" id="ARBA00022801"/>
    </source>
</evidence>
<accession>A0A5E4MKX4</accession>
<dbReference type="Gene3D" id="3.30.40.10">
    <property type="entry name" value="Zinc/RING finger domain, C3HC4 (zinc finger)"/>
    <property type="match status" value="2"/>
</dbReference>
<dbReference type="InterPro" id="IPR001841">
    <property type="entry name" value="Znf_RING"/>
</dbReference>
<feature type="compositionally biased region" description="Acidic residues" evidence="6">
    <location>
        <begin position="778"/>
        <end position="787"/>
    </location>
</feature>
<sequence length="1188" mass="136077">MDNFQPCEFLKIIQSFHKHVDDNFEQPSIMLLKLRSCQLRAVKWMVDRETKNELIKIDGSPFSGGILADEMGLGKTVEMLTCIASNPAPLEFYDKNILDGLKIPIPNISNSKINITKENTKYIESSNEACKKITKNTTRTMLEGWYNSVLSDMSTVTKKSVPSASDENIHIECYCIETPPNSTLVICAVCNKGQHAECVHFLPKPFQEVPYLCATCWALNEKLQCKATLVVVPLSIVNQWTNEIEKHIAKPGLKVLLYNGVHSDGYIQPFTFNEYDVVITSYTNLSKDLNYFGDSVNQTINTRLRRSKKYNYPRSPLTSIKWWRICLDEAQTVESLNCKASEITSCLQSVHRWAMSGTPIHNSMTDLKGICKFLQVKLNYKLEEFVHGNNISNDIIEWFSKLIWRNTIEDVQHELKIPTLINEYHWLTFSPIEKHFYLGQHDNCASIFSNAVTRLFPNLNIPIKSVDRKNVYQIIAPLFKLRQACLHPQAVNGQLFSKKRTMTMTMEKLMDVMIKKCRVECNDILRSLVSQHNALAGLYLIRREVPMAISHYRTVLTLLDKYKERDLKIDSCQKIHVMYNLDSILSECKNTNTPTTHDSYDLTLKQDMEQLENEYLGASKQNIEITQKTVTLYSVKIAKLLEDKTLAYSDWWSDMLDWIFSPCDFLSKVKIDLDNYHVPGVPNIANKLKTRSDVFTVLSIWLTDLNTARVDTLATLNTLAGTSMNDLVEKALLCHLRVKSKKGLSNNRCLLCKVENQLKVYETLLFSVSNKPKTTETDTTDENEENTYESTSKGLWKMSQKELLLMKLFQYGQAKIINKNCLKDAAEHMKVLELVRKEFRYLRLLWTHLSDSLSAHDEIVMAKSRLRLGESGQDEHTEYGPPKKKTKKDNENDVIMEQYVDHNMAVLGLEIPNTVVILEKKIGTLLYLEKLKKEKENSTGNEPEPCPICQLDIDDVWAVLQCGHSVCSQCLASMCKHMDKKEIVCPMCRSNSLTESVAYVRTRCDDQMSSNTVIKGSFSTKVENITSKLMELIKEDPKVKVLIFSTWDKILSLIGEALEHNSVNYRTLKPGNKYNKTLTDFKTDDKINALLMKLCVGSKGLNLTEATRIFFVEPLINNNDELQAIGRVHRMGQARTTYVHHFIIRDSIEENIANVFSSGNKVDHWSNITLAQMLQVFERSSSYENIEN</sequence>
<dbReference type="Gene3D" id="3.40.50.10810">
    <property type="entry name" value="Tandem AAA-ATPase domain"/>
    <property type="match status" value="2"/>
</dbReference>
<dbReference type="SMART" id="SM00487">
    <property type="entry name" value="DEXDc"/>
    <property type="match status" value="1"/>
</dbReference>
<dbReference type="GO" id="GO:0005634">
    <property type="term" value="C:nucleus"/>
    <property type="evidence" value="ECO:0007669"/>
    <property type="project" value="TreeGrafter"/>
</dbReference>
<dbReference type="InterPro" id="IPR011011">
    <property type="entry name" value="Znf_FYVE_PHD"/>
</dbReference>
<evidence type="ECO:0000256" key="2">
    <source>
        <dbReference type="ARBA" id="ARBA00022771"/>
    </source>
</evidence>
<evidence type="ECO:0000259" key="7">
    <source>
        <dbReference type="PROSITE" id="PS50089"/>
    </source>
</evidence>
<dbReference type="SUPFAM" id="SSF52540">
    <property type="entry name" value="P-loop containing nucleoside triphosphate hydrolases"/>
    <property type="match status" value="2"/>
</dbReference>
<feature type="domain" description="Helicase C-terminal" evidence="9">
    <location>
        <begin position="1024"/>
        <end position="1182"/>
    </location>
</feature>
<dbReference type="InterPro" id="IPR038718">
    <property type="entry name" value="SNF2-like_sf"/>
</dbReference>